<sequence>METAVDGPDRGSAPRDSSTTLTCARARRDAFTAESPLGWDVDWTNFTDEYPGVPGDAETWKRRLALALDRGAATMPRTA</sequence>
<dbReference type="AlphaFoldDB" id="A0A562WER6"/>
<dbReference type="EMBL" id="VLLP01000001">
    <property type="protein sequence ID" value="TWJ28769.1"/>
    <property type="molecule type" value="Genomic_DNA"/>
</dbReference>
<reference evidence="1 2" key="1">
    <citation type="submission" date="2019-07" db="EMBL/GenBank/DDBJ databases">
        <title>R&amp;d 2014.</title>
        <authorList>
            <person name="Klenk H.-P."/>
        </authorList>
    </citation>
    <scope>NUCLEOTIDE SEQUENCE [LARGE SCALE GENOMIC DNA]</scope>
    <source>
        <strain evidence="1 2">DSM 43912</strain>
    </source>
</reference>
<protein>
    <submittedName>
        <fullName evidence="1">Uncharacterized protein</fullName>
    </submittedName>
</protein>
<evidence type="ECO:0000313" key="2">
    <source>
        <dbReference type="Proteomes" id="UP000319728"/>
    </source>
</evidence>
<gene>
    <name evidence="1" type="ORF">JD81_02275</name>
</gene>
<comment type="caution">
    <text evidence="1">The sequence shown here is derived from an EMBL/GenBank/DDBJ whole genome shotgun (WGS) entry which is preliminary data.</text>
</comment>
<accession>A0A562WER6</accession>
<organism evidence="1 2">
    <name type="scientific">Micromonospora sagamiensis</name>
    <dbReference type="NCBI Taxonomy" id="47875"/>
    <lineage>
        <taxon>Bacteria</taxon>
        <taxon>Bacillati</taxon>
        <taxon>Actinomycetota</taxon>
        <taxon>Actinomycetes</taxon>
        <taxon>Micromonosporales</taxon>
        <taxon>Micromonosporaceae</taxon>
        <taxon>Micromonospora</taxon>
    </lineage>
</organism>
<name>A0A562WER6_9ACTN</name>
<dbReference type="Proteomes" id="UP000319728">
    <property type="component" value="Unassembled WGS sequence"/>
</dbReference>
<evidence type="ECO:0000313" key="1">
    <source>
        <dbReference type="EMBL" id="TWJ28769.1"/>
    </source>
</evidence>
<keyword evidence="2" id="KW-1185">Reference proteome</keyword>
<proteinExistence type="predicted"/>